<feature type="region of interest" description="Disordered" evidence="1">
    <location>
        <begin position="46"/>
        <end position="67"/>
    </location>
</feature>
<evidence type="ECO:0000313" key="2">
    <source>
        <dbReference type="EMBL" id="GFR64194.1"/>
    </source>
</evidence>
<dbReference type="EMBL" id="BMAT01003884">
    <property type="protein sequence ID" value="GFR64194.1"/>
    <property type="molecule type" value="Genomic_DNA"/>
</dbReference>
<protein>
    <submittedName>
        <fullName evidence="2">Uncharacterized protein</fullName>
    </submittedName>
</protein>
<evidence type="ECO:0000256" key="1">
    <source>
        <dbReference type="SAM" id="MobiDB-lite"/>
    </source>
</evidence>
<comment type="caution">
    <text evidence="2">The sequence shown here is derived from an EMBL/GenBank/DDBJ whole genome shotgun (WGS) entry which is preliminary data.</text>
</comment>
<sequence>MTESSAEASRSRGRSRGNILEVSVQKETLLTVATPDMTQTRCRRMENNNMVSHTPENSNMVSPENNGHYCMSGKPRRVWSLDKQTNTTAGLTPVLE</sequence>
<keyword evidence="3" id="KW-1185">Reference proteome</keyword>
<name>A0AAV4EU26_9GAST</name>
<proteinExistence type="predicted"/>
<dbReference type="Proteomes" id="UP000762676">
    <property type="component" value="Unassembled WGS sequence"/>
</dbReference>
<accession>A0AAV4EU26</accession>
<dbReference type="AlphaFoldDB" id="A0AAV4EU26"/>
<reference evidence="2 3" key="1">
    <citation type="journal article" date="2021" name="Elife">
        <title>Chloroplast acquisition without the gene transfer in kleptoplastic sea slugs, Plakobranchus ocellatus.</title>
        <authorList>
            <person name="Maeda T."/>
            <person name="Takahashi S."/>
            <person name="Yoshida T."/>
            <person name="Shimamura S."/>
            <person name="Takaki Y."/>
            <person name="Nagai Y."/>
            <person name="Toyoda A."/>
            <person name="Suzuki Y."/>
            <person name="Arimoto A."/>
            <person name="Ishii H."/>
            <person name="Satoh N."/>
            <person name="Nishiyama T."/>
            <person name="Hasebe M."/>
            <person name="Maruyama T."/>
            <person name="Minagawa J."/>
            <person name="Obokata J."/>
            <person name="Shigenobu S."/>
        </authorList>
    </citation>
    <scope>NUCLEOTIDE SEQUENCE [LARGE SCALE GENOMIC DNA]</scope>
</reference>
<organism evidence="2 3">
    <name type="scientific">Elysia marginata</name>
    <dbReference type="NCBI Taxonomy" id="1093978"/>
    <lineage>
        <taxon>Eukaryota</taxon>
        <taxon>Metazoa</taxon>
        <taxon>Spiralia</taxon>
        <taxon>Lophotrochozoa</taxon>
        <taxon>Mollusca</taxon>
        <taxon>Gastropoda</taxon>
        <taxon>Heterobranchia</taxon>
        <taxon>Euthyneura</taxon>
        <taxon>Panpulmonata</taxon>
        <taxon>Sacoglossa</taxon>
        <taxon>Placobranchoidea</taxon>
        <taxon>Plakobranchidae</taxon>
        <taxon>Elysia</taxon>
    </lineage>
</organism>
<gene>
    <name evidence="2" type="ORF">ElyMa_001915600</name>
</gene>
<feature type="compositionally biased region" description="Polar residues" evidence="1">
    <location>
        <begin position="47"/>
        <end position="65"/>
    </location>
</feature>
<evidence type="ECO:0000313" key="3">
    <source>
        <dbReference type="Proteomes" id="UP000762676"/>
    </source>
</evidence>